<organism evidence="2">
    <name type="scientific">marine sediment metagenome</name>
    <dbReference type="NCBI Taxonomy" id="412755"/>
    <lineage>
        <taxon>unclassified sequences</taxon>
        <taxon>metagenomes</taxon>
        <taxon>ecological metagenomes</taxon>
    </lineage>
</organism>
<feature type="region of interest" description="Disordered" evidence="1">
    <location>
        <begin position="1"/>
        <end position="54"/>
    </location>
</feature>
<protein>
    <submittedName>
        <fullName evidence="2">Uncharacterized protein</fullName>
    </submittedName>
</protein>
<feature type="compositionally biased region" description="Gly residues" evidence="1">
    <location>
        <begin position="39"/>
        <end position="49"/>
    </location>
</feature>
<dbReference type="EMBL" id="LAZR01013782">
    <property type="protein sequence ID" value="KKM20364.1"/>
    <property type="molecule type" value="Genomic_DNA"/>
</dbReference>
<reference evidence="2" key="1">
    <citation type="journal article" date="2015" name="Nature">
        <title>Complex archaea that bridge the gap between prokaryotes and eukaryotes.</title>
        <authorList>
            <person name="Spang A."/>
            <person name="Saw J.H."/>
            <person name="Jorgensen S.L."/>
            <person name="Zaremba-Niedzwiedzka K."/>
            <person name="Martijn J."/>
            <person name="Lind A.E."/>
            <person name="van Eijk R."/>
            <person name="Schleper C."/>
            <person name="Guy L."/>
            <person name="Ettema T.J."/>
        </authorList>
    </citation>
    <scope>NUCLEOTIDE SEQUENCE</scope>
</reference>
<comment type="caution">
    <text evidence="2">The sequence shown here is derived from an EMBL/GenBank/DDBJ whole genome shotgun (WGS) entry which is preliminary data.</text>
</comment>
<dbReference type="AlphaFoldDB" id="A0A0F9IKN2"/>
<feature type="compositionally biased region" description="Basic and acidic residues" evidence="1">
    <location>
        <begin position="1"/>
        <end position="12"/>
    </location>
</feature>
<proteinExistence type="predicted"/>
<evidence type="ECO:0000256" key="1">
    <source>
        <dbReference type="SAM" id="MobiDB-lite"/>
    </source>
</evidence>
<sequence>MPSLDRILELRRRATRRTGTPTPTPTPTPRRPLPPPPTGGGGGGGGGGPTPFSATRAGVVFRAEQERQSLAIQRQNAAALARRQQRDALIRQQREQAFQRQQLQRRVAEERRIRVEERERTRQANIGQLRVERQGTFAQLLASGDQARAVMFALGFGPENDAFDVRAQSLGTTIRELKGARQLEATTEAALSRVLGREVDISREGVRGLGTAVGAARQFVQGGADIQQLLTSAFGIGSLREGERPGISSARLGELIQSVTPTGIL</sequence>
<accession>A0A0F9IKN2</accession>
<feature type="compositionally biased region" description="Pro residues" evidence="1">
    <location>
        <begin position="22"/>
        <end position="38"/>
    </location>
</feature>
<name>A0A0F9IKN2_9ZZZZ</name>
<gene>
    <name evidence="2" type="ORF">LCGC14_1646210</name>
</gene>
<evidence type="ECO:0000313" key="2">
    <source>
        <dbReference type="EMBL" id="KKM20364.1"/>
    </source>
</evidence>